<keyword evidence="14" id="KW-1185">Reference proteome</keyword>
<dbReference type="GO" id="GO:0016020">
    <property type="term" value="C:membrane"/>
    <property type="evidence" value="ECO:0007669"/>
    <property type="project" value="UniProtKB-SubCell"/>
</dbReference>
<keyword evidence="2" id="KW-1003">Cell membrane</keyword>
<dbReference type="GO" id="GO:0006784">
    <property type="term" value="P:heme A biosynthetic process"/>
    <property type="evidence" value="ECO:0007669"/>
    <property type="project" value="InterPro"/>
</dbReference>
<keyword evidence="9 12" id="KW-0472">Membrane</keyword>
<evidence type="ECO:0000256" key="2">
    <source>
        <dbReference type="ARBA" id="ARBA00022475"/>
    </source>
</evidence>
<feature type="transmembrane region" description="Helical" evidence="12">
    <location>
        <begin position="286"/>
        <end position="304"/>
    </location>
</feature>
<dbReference type="Pfam" id="PF02628">
    <property type="entry name" value="COX15-CtaA"/>
    <property type="match status" value="1"/>
</dbReference>
<dbReference type="InterPro" id="IPR050450">
    <property type="entry name" value="COX15/CtaA_HemeA_synthase"/>
</dbReference>
<evidence type="ECO:0000256" key="6">
    <source>
        <dbReference type="ARBA" id="ARBA00023002"/>
    </source>
</evidence>
<feature type="transmembrane region" description="Helical" evidence="12">
    <location>
        <begin position="21"/>
        <end position="44"/>
    </location>
</feature>
<evidence type="ECO:0000256" key="3">
    <source>
        <dbReference type="ARBA" id="ARBA00022692"/>
    </source>
</evidence>
<keyword evidence="8" id="KW-0350">Heme biosynthesis</keyword>
<feature type="transmembrane region" description="Helical" evidence="12">
    <location>
        <begin position="262"/>
        <end position="280"/>
    </location>
</feature>
<feature type="transmembrane region" description="Helical" evidence="12">
    <location>
        <begin position="186"/>
        <end position="206"/>
    </location>
</feature>
<evidence type="ECO:0000256" key="12">
    <source>
        <dbReference type="SAM" id="Phobius"/>
    </source>
</evidence>
<dbReference type="PANTHER" id="PTHR35457">
    <property type="entry name" value="HEME A SYNTHASE"/>
    <property type="match status" value="1"/>
</dbReference>
<feature type="transmembrane region" description="Helical" evidence="12">
    <location>
        <begin position="137"/>
        <end position="158"/>
    </location>
</feature>
<feature type="transmembrane region" description="Helical" evidence="12">
    <location>
        <begin position="82"/>
        <end position="99"/>
    </location>
</feature>
<evidence type="ECO:0000256" key="4">
    <source>
        <dbReference type="ARBA" id="ARBA00022723"/>
    </source>
</evidence>
<evidence type="ECO:0000313" key="14">
    <source>
        <dbReference type="Proteomes" id="UP000192929"/>
    </source>
</evidence>
<keyword evidence="10" id="KW-1015">Disulfide bond</keyword>
<dbReference type="GO" id="GO:0016491">
    <property type="term" value="F:oxidoreductase activity"/>
    <property type="evidence" value="ECO:0007669"/>
    <property type="project" value="UniProtKB-KW"/>
</dbReference>
<dbReference type="AlphaFoldDB" id="A0A1X7DP56"/>
<organism evidence="13 14">
    <name type="scientific">Kocuria marina subsp. indica</name>
    <dbReference type="NCBI Taxonomy" id="1049583"/>
    <lineage>
        <taxon>Bacteria</taxon>
        <taxon>Bacillati</taxon>
        <taxon>Actinomycetota</taxon>
        <taxon>Actinomycetes</taxon>
        <taxon>Micrococcales</taxon>
        <taxon>Micrococcaceae</taxon>
        <taxon>Kocuria</taxon>
    </lineage>
</organism>
<proteinExistence type="predicted"/>
<feature type="transmembrane region" description="Helical" evidence="12">
    <location>
        <begin position="226"/>
        <end position="250"/>
    </location>
</feature>
<dbReference type="InterPro" id="IPR003780">
    <property type="entry name" value="COX15/CtaA_fam"/>
</dbReference>
<protein>
    <submittedName>
        <fullName evidence="13">Cytochrome c oxidase assembly protein subunit 15</fullName>
    </submittedName>
</protein>
<sequence length="341" mass="36607">MSDVARRTATDSFWWPATVTPWVRGLAVASLLTNSLLILTGGLVRLTGSGLGCPTWPRCTADSWTSTQEMGVHGLIEFGNRLLTFVLTVVAVLTFLSVLKLRHEHPKLFRLALFLLIGIPLQAVIGGITVHADLHPLVVGVHYLISAIMISLATLLVLNTRRDGLSVVAYEQRPGQLHGSRSAARVLGALTGVLTAVILYLGTLVTGTGPHAGDEDSARLTFDSVMIARAHAIPVYLLTFTVIAGIALTVVKSLPRILRNAYLIMAVVIVAQALLGYYQYFNGVPVPAVALHMVLSAVLIWAATRVVSFSVYLAQDTHEYAAPIDEPADDAARATPAHTVR</sequence>
<dbReference type="PANTHER" id="PTHR35457:SF1">
    <property type="entry name" value="HEME A SYNTHASE"/>
    <property type="match status" value="1"/>
</dbReference>
<evidence type="ECO:0000256" key="8">
    <source>
        <dbReference type="ARBA" id="ARBA00023133"/>
    </source>
</evidence>
<dbReference type="GO" id="GO:0046872">
    <property type="term" value="F:metal ion binding"/>
    <property type="evidence" value="ECO:0007669"/>
    <property type="project" value="UniProtKB-KW"/>
</dbReference>
<keyword evidence="4" id="KW-0479">Metal-binding</keyword>
<name>A0A1X7DP56_9MICC</name>
<evidence type="ECO:0000256" key="7">
    <source>
        <dbReference type="ARBA" id="ARBA00023004"/>
    </source>
</evidence>
<evidence type="ECO:0000256" key="11">
    <source>
        <dbReference type="ARBA" id="ARBA00023444"/>
    </source>
</evidence>
<evidence type="ECO:0000313" key="13">
    <source>
        <dbReference type="EMBL" id="SMF18894.1"/>
    </source>
</evidence>
<comment type="pathway">
    <text evidence="11">Porphyrin-containing compound metabolism.</text>
</comment>
<keyword evidence="5 12" id="KW-1133">Transmembrane helix</keyword>
<dbReference type="EMBL" id="FXAC01000013">
    <property type="protein sequence ID" value="SMF18894.1"/>
    <property type="molecule type" value="Genomic_DNA"/>
</dbReference>
<keyword evidence="3 12" id="KW-0812">Transmembrane</keyword>
<comment type="subcellular location">
    <subcellularLocation>
        <location evidence="1">Membrane</location>
        <topology evidence="1">Multi-pass membrane protein</topology>
    </subcellularLocation>
</comment>
<keyword evidence="6" id="KW-0560">Oxidoreductase</keyword>
<reference evidence="14" key="1">
    <citation type="submission" date="2017-04" db="EMBL/GenBank/DDBJ databases">
        <authorList>
            <person name="Varghese N."/>
            <person name="Submissions S."/>
        </authorList>
    </citation>
    <scope>NUCLEOTIDE SEQUENCE [LARGE SCALE GENOMIC DNA]</scope>
    <source>
        <strain evidence="14">NIO-1021</strain>
    </source>
</reference>
<keyword evidence="7" id="KW-0408">Iron</keyword>
<dbReference type="Proteomes" id="UP000192929">
    <property type="component" value="Unassembled WGS sequence"/>
</dbReference>
<evidence type="ECO:0000256" key="5">
    <source>
        <dbReference type="ARBA" id="ARBA00022989"/>
    </source>
</evidence>
<dbReference type="RefSeq" id="WP_085107483.1">
    <property type="nucleotide sequence ID" value="NZ_FXAC01000013.1"/>
</dbReference>
<feature type="transmembrane region" description="Helical" evidence="12">
    <location>
        <begin position="111"/>
        <end position="131"/>
    </location>
</feature>
<gene>
    <name evidence="13" type="ORF">SAMN06296028_11345</name>
</gene>
<evidence type="ECO:0000256" key="1">
    <source>
        <dbReference type="ARBA" id="ARBA00004141"/>
    </source>
</evidence>
<evidence type="ECO:0000256" key="10">
    <source>
        <dbReference type="ARBA" id="ARBA00023157"/>
    </source>
</evidence>
<evidence type="ECO:0000256" key="9">
    <source>
        <dbReference type="ARBA" id="ARBA00023136"/>
    </source>
</evidence>
<accession>A0A1X7DP56</accession>